<evidence type="ECO:0000313" key="1">
    <source>
        <dbReference type="EMBL" id="WIM88623.1"/>
    </source>
</evidence>
<dbReference type="InterPro" id="IPR014752">
    <property type="entry name" value="Arrestin-like_C"/>
</dbReference>
<dbReference type="EMBL" id="CP126981">
    <property type="protein sequence ID" value="WIM88623.1"/>
    <property type="molecule type" value="Genomic_DNA"/>
</dbReference>
<reference evidence="1 2" key="1">
    <citation type="journal article" date="2023" name="Microbiol. Resour. Announc.">
        <title>Complete Genome Sequence of Mycobacterium wuenschmanii, a novel Nontuberculous Mycobacterium Isolated from a captive population of Amazon Milk Frogs.</title>
        <authorList>
            <person name="Hicks J."/>
            <person name="Zeineldin M."/>
            <person name="Ward H."/>
            <person name="Wuenschmann A."/>
            <person name="Camp P."/>
            <person name="Farrell D."/>
            <person name="Lehman K."/>
            <person name="Thacker T."/>
            <person name="Cuthbert E."/>
        </authorList>
    </citation>
    <scope>NUCLEOTIDE SEQUENCE [LARGE SCALE GENOMIC DNA]</scope>
    <source>
        <strain evidence="1 2">Wuenschmanii</strain>
    </source>
</reference>
<sequence length="291" mass="31450">MTPSVVSPGQSVDVRVSTAKPISDVSSARIELGYQNFFRYRWAGHADAAATEATGAMWLTQDVGTTYGTDRNTKEWIGVFVAELPTPTSEFTEGSATFRIPSWAPPSSSRIAGWSCRLVVQRRGIDVEESAEFTVVTDVGDAPADLGGIEQVTGSAASRLDIELPRLVFRAGETIDGAVVVTPSRDLAAGDVRVKWQWQRDSHPRTRTPGFDEVANGRTVQLDKHVTLREGAPVRLPFQIALPLDAAPSASAVNSSMHWFVGATMFYAGFSSPGHESVRLPIAVVNPVRVR</sequence>
<organism evidence="1 2">
    <name type="scientific">Candidatus Mycobacterium wuenschmannii</name>
    <dbReference type="NCBI Taxonomy" id="3027808"/>
    <lineage>
        <taxon>Bacteria</taxon>
        <taxon>Bacillati</taxon>
        <taxon>Actinomycetota</taxon>
        <taxon>Actinomycetes</taxon>
        <taxon>Mycobacteriales</taxon>
        <taxon>Mycobacteriaceae</taxon>
        <taxon>Mycobacterium</taxon>
    </lineage>
</organism>
<name>A0ABY8VYB4_9MYCO</name>
<dbReference type="RefSeq" id="WP_285188906.1">
    <property type="nucleotide sequence ID" value="NZ_CP126981.1"/>
</dbReference>
<dbReference type="Proteomes" id="UP001236585">
    <property type="component" value="Chromosome"/>
</dbReference>
<keyword evidence="2" id="KW-1185">Reference proteome</keyword>
<evidence type="ECO:0000313" key="2">
    <source>
        <dbReference type="Proteomes" id="UP001236585"/>
    </source>
</evidence>
<gene>
    <name evidence="1" type="ORF">PT015_03775</name>
</gene>
<dbReference type="Gene3D" id="2.60.40.640">
    <property type="match status" value="1"/>
</dbReference>
<accession>A0ABY8VYB4</accession>
<protein>
    <submittedName>
        <fullName evidence="1">Uncharacterized protein</fullName>
    </submittedName>
</protein>
<proteinExistence type="predicted"/>